<organism evidence="13 14">
    <name type="scientific">Faecalibacillus faecis</name>
    <dbReference type="NCBI Taxonomy" id="1982628"/>
    <lineage>
        <taxon>Bacteria</taxon>
        <taxon>Bacillati</taxon>
        <taxon>Bacillota</taxon>
        <taxon>Erysipelotrichia</taxon>
        <taxon>Erysipelotrichales</taxon>
        <taxon>Coprobacillaceae</taxon>
        <taxon>Faecalibacillus</taxon>
    </lineage>
</organism>
<dbReference type="GO" id="GO:0008033">
    <property type="term" value="P:tRNA processing"/>
    <property type="evidence" value="ECO:0007669"/>
    <property type="project" value="UniProtKB-KW"/>
</dbReference>
<evidence type="ECO:0000313" key="13">
    <source>
        <dbReference type="EMBL" id="PST39788.1"/>
    </source>
</evidence>
<reference evidence="14" key="1">
    <citation type="submission" date="2018-03" db="EMBL/GenBank/DDBJ databases">
        <title>Lachnoclostridium SNUG30370 gen.nov., sp.nov., isolated from human faeces.</title>
        <authorList>
            <person name="Seo B."/>
            <person name="Jeon K."/>
            <person name="Ko G."/>
        </authorList>
    </citation>
    <scope>NUCLEOTIDE SEQUENCE [LARGE SCALE GENOMIC DNA]</scope>
    <source>
        <strain evidence="14">SNUG30370</strain>
    </source>
</reference>
<evidence type="ECO:0000256" key="1">
    <source>
        <dbReference type="ARBA" id="ARBA00004496"/>
    </source>
</evidence>
<dbReference type="InterPro" id="IPR006070">
    <property type="entry name" value="Sua5-like_dom"/>
</dbReference>
<dbReference type="Gene3D" id="3.90.870.10">
    <property type="entry name" value="DHBP synthase"/>
    <property type="match status" value="1"/>
</dbReference>
<dbReference type="GO" id="GO:0003725">
    <property type="term" value="F:double-stranded RNA binding"/>
    <property type="evidence" value="ECO:0007669"/>
    <property type="project" value="InterPro"/>
</dbReference>
<comment type="catalytic activity">
    <reaction evidence="11">
        <text>L-threonine + hydrogencarbonate + ATP = L-threonylcarbamoyladenylate + diphosphate + H2O</text>
        <dbReference type="Rhea" id="RHEA:36407"/>
        <dbReference type="ChEBI" id="CHEBI:15377"/>
        <dbReference type="ChEBI" id="CHEBI:17544"/>
        <dbReference type="ChEBI" id="CHEBI:30616"/>
        <dbReference type="ChEBI" id="CHEBI:33019"/>
        <dbReference type="ChEBI" id="CHEBI:57926"/>
        <dbReference type="ChEBI" id="CHEBI:73682"/>
        <dbReference type="EC" id="2.7.7.87"/>
    </reaction>
</comment>
<evidence type="ECO:0000256" key="7">
    <source>
        <dbReference type="ARBA" id="ARBA00022695"/>
    </source>
</evidence>
<accession>A0A2T3FWX8</accession>
<dbReference type="RefSeq" id="WP_106988274.1">
    <property type="nucleotide sequence ID" value="NZ_PYLP01000011.1"/>
</dbReference>
<dbReference type="GO" id="GO:0006450">
    <property type="term" value="P:regulation of translational fidelity"/>
    <property type="evidence" value="ECO:0007669"/>
    <property type="project" value="TreeGrafter"/>
</dbReference>
<sequence>METVLVEKENINEVIDLLNHDEVVAFPTETVFGLGVKFSHLEALEKIYEIKHRSHSKAISLMIYDPKDIEKYAYVNENAQKLIDHFMPGMITLVLKKKSILSDDFTAGYDTIGIRIPDDPFVLKLLKEVGPMLVTSANISGQETLLNDQEVYKQFKGKIKMIVKGKCKNTRASTVIKVDEDVTILRQGCIQEEEIREVLK</sequence>
<keyword evidence="5" id="KW-0808">Transferase</keyword>
<feature type="domain" description="YrdC-like" evidence="12">
    <location>
        <begin position="8"/>
        <end position="190"/>
    </location>
</feature>
<dbReference type="GO" id="GO:0005524">
    <property type="term" value="F:ATP binding"/>
    <property type="evidence" value="ECO:0007669"/>
    <property type="project" value="UniProtKB-KW"/>
</dbReference>
<evidence type="ECO:0000256" key="4">
    <source>
        <dbReference type="ARBA" id="ARBA00022490"/>
    </source>
</evidence>
<proteinExistence type="inferred from homology"/>
<keyword evidence="14" id="KW-1185">Reference proteome</keyword>
<dbReference type="GO" id="GO:0005737">
    <property type="term" value="C:cytoplasm"/>
    <property type="evidence" value="ECO:0007669"/>
    <property type="project" value="UniProtKB-SubCell"/>
</dbReference>
<dbReference type="PROSITE" id="PS51163">
    <property type="entry name" value="YRDC"/>
    <property type="match status" value="1"/>
</dbReference>
<protein>
    <recommendedName>
        <fullName evidence="10">L-threonylcarbamoyladenylate synthase</fullName>
        <ecNumber evidence="3">2.7.7.87</ecNumber>
    </recommendedName>
    <alternativeName>
        <fullName evidence="10">L-threonylcarbamoyladenylate synthase</fullName>
    </alternativeName>
</protein>
<evidence type="ECO:0000256" key="3">
    <source>
        <dbReference type="ARBA" id="ARBA00012584"/>
    </source>
</evidence>
<evidence type="ECO:0000313" key="14">
    <source>
        <dbReference type="Proteomes" id="UP000241201"/>
    </source>
</evidence>
<dbReference type="EMBL" id="PYLP01000011">
    <property type="protein sequence ID" value="PST39788.1"/>
    <property type="molecule type" value="Genomic_DNA"/>
</dbReference>
<evidence type="ECO:0000256" key="10">
    <source>
        <dbReference type="ARBA" id="ARBA00029774"/>
    </source>
</evidence>
<gene>
    <name evidence="13" type="ORF">C7U55_08965</name>
</gene>
<comment type="similarity">
    <text evidence="2">Belongs to the SUA5 family.</text>
</comment>
<dbReference type="Proteomes" id="UP000241201">
    <property type="component" value="Unassembled WGS sequence"/>
</dbReference>
<evidence type="ECO:0000256" key="8">
    <source>
        <dbReference type="ARBA" id="ARBA00022741"/>
    </source>
</evidence>
<dbReference type="SUPFAM" id="SSF55821">
    <property type="entry name" value="YrdC/RibB"/>
    <property type="match status" value="1"/>
</dbReference>
<dbReference type="PANTHER" id="PTHR17490:SF16">
    <property type="entry name" value="THREONYLCARBAMOYL-AMP SYNTHASE"/>
    <property type="match status" value="1"/>
</dbReference>
<dbReference type="InterPro" id="IPR050156">
    <property type="entry name" value="TC-AMP_synthase_SUA5"/>
</dbReference>
<dbReference type="NCBIfam" id="TIGR00057">
    <property type="entry name" value="L-threonylcarbamoyladenylate synthase"/>
    <property type="match status" value="1"/>
</dbReference>
<keyword evidence="7" id="KW-0548">Nucleotidyltransferase</keyword>
<keyword evidence="4" id="KW-0963">Cytoplasm</keyword>
<dbReference type="AlphaFoldDB" id="A0A2T3FWX8"/>
<keyword evidence="8" id="KW-0547">Nucleotide-binding</keyword>
<dbReference type="PANTHER" id="PTHR17490">
    <property type="entry name" value="SUA5"/>
    <property type="match status" value="1"/>
</dbReference>
<comment type="caution">
    <text evidence="13">The sequence shown here is derived from an EMBL/GenBank/DDBJ whole genome shotgun (WGS) entry which is preliminary data.</text>
</comment>
<name>A0A2T3FWX8_9FIRM</name>
<evidence type="ECO:0000256" key="2">
    <source>
        <dbReference type="ARBA" id="ARBA00007663"/>
    </source>
</evidence>
<evidence type="ECO:0000256" key="5">
    <source>
        <dbReference type="ARBA" id="ARBA00022679"/>
    </source>
</evidence>
<evidence type="ECO:0000256" key="6">
    <source>
        <dbReference type="ARBA" id="ARBA00022694"/>
    </source>
</evidence>
<dbReference type="GO" id="GO:0061710">
    <property type="term" value="F:L-threonylcarbamoyladenylate synthase"/>
    <property type="evidence" value="ECO:0007669"/>
    <property type="project" value="UniProtKB-EC"/>
</dbReference>
<evidence type="ECO:0000259" key="12">
    <source>
        <dbReference type="PROSITE" id="PS51163"/>
    </source>
</evidence>
<keyword evidence="9" id="KW-0067">ATP-binding</keyword>
<dbReference type="GO" id="GO:0000049">
    <property type="term" value="F:tRNA binding"/>
    <property type="evidence" value="ECO:0007669"/>
    <property type="project" value="TreeGrafter"/>
</dbReference>
<comment type="subcellular location">
    <subcellularLocation>
        <location evidence="1">Cytoplasm</location>
    </subcellularLocation>
</comment>
<dbReference type="InterPro" id="IPR017945">
    <property type="entry name" value="DHBP_synth_RibB-like_a/b_dom"/>
</dbReference>
<dbReference type="Pfam" id="PF01300">
    <property type="entry name" value="Sua5_yciO_yrdC"/>
    <property type="match status" value="1"/>
</dbReference>
<evidence type="ECO:0000256" key="9">
    <source>
        <dbReference type="ARBA" id="ARBA00022840"/>
    </source>
</evidence>
<dbReference type="GeneID" id="77471219"/>
<evidence type="ECO:0000256" key="11">
    <source>
        <dbReference type="ARBA" id="ARBA00048366"/>
    </source>
</evidence>
<keyword evidence="6" id="KW-0819">tRNA processing</keyword>
<dbReference type="EC" id="2.7.7.87" evidence="3"/>